<evidence type="ECO:0000256" key="1">
    <source>
        <dbReference type="SAM" id="Phobius"/>
    </source>
</evidence>
<dbReference type="EMBL" id="JAENIL010000005">
    <property type="protein sequence ID" value="MBK1875903.1"/>
    <property type="molecule type" value="Genomic_DNA"/>
</dbReference>
<keyword evidence="1" id="KW-0472">Membrane</keyword>
<feature type="transmembrane region" description="Helical" evidence="1">
    <location>
        <begin position="33"/>
        <end position="51"/>
    </location>
</feature>
<keyword evidence="1" id="KW-1133">Transmembrane helix</keyword>
<dbReference type="Proteomes" id="UP000617628">
    <property type="component" value="Unassembled WGS sequence"/>
</dbReference>
<evidence type="ECO:0000313" key="3">
    <source>
        <dbReference type="Proteomes" id="UP000617628"/>
    </source>
</evidence>
<protein>
    <submittedName>
        <fullName evidence="2">Uncharacterized protein</fullName>
    </submittedName>
</protein>
<accession>A0A934VPU7</accession>
<gene>
    <name evidence="2" type="ORF">JIN87_03425</name>
</gene>
<organism evidence="2 3">
    <name type="scientific">Pelagicoccus mobilis</name>
    <dbReference type="NCBI Taxonomy" id="415221"/>
    <lineage>
        <taxon>Bacteria</taxon>
        <taxon>Pseudomonadati</taxon>
        <taxon>Verrucomicrobiota</taxon>
        <taxon>Opitutia</taxon>
        <taxon>Puniceicoccales</taxon>
        <taxon>Pelagicoccaceae</taxon>
        <taxon>Pelagicoccus</taxon>
    </lineage>
</organism>
<reference evidence="2" key="1">
    <citation type="submission" date="2021-01" db="EMBL/GenBank/DDBJ databases">
        <title>Modified the classification status of verrucomicrobia.</title>
        <authorList>
            <person name="Feng X."/>
        </authorList>
    </citation>
    <scope>NUCLEOTIDE SEQUENCE</scope>
    <source>
        <strain evidence="2">KCTC 13126</strain>
    </source>
</reference>
<dbReference type="RefSeq" id="WP_200354120.1">
    <property type="nucleotide sequence ID" value="NZ_JAENIL010000005.1"/>
</dbReference>
<comment type="caution">
    <text evidence="2">The sequence shown here is derived from an EMBL/GenBank/DDBJ whole genome shotgun (WGS) entry which is preliminary data.</text>
</comment>
<sequence>MSYLLEFIAVCCVFGILIQNASFKKWLKELSPRSQLILVGFVLIMTAGHFVRSSKATFPFVHWDMYTKPLQHLEMYHFELEATLSDGQLIELNPSRLFPSLGFGSLRIHNKIHNLCVRLETDAKSYESDAKELLEAIAYQYERKHPQASLDAVSLKWITESLSDNSSHSEVLFNLNRSQG</sequence>
<keyword evidence="1" id="KW-0812">Transmembrane</keyword>
<keyword evidence="3" id="KW-1185">Reference proteome</keyword>
<dbReference type="AlphaFoldDB" id="A0A934VPU7"/>
<proteinExistence type="predicted"/>
<name>A0A934VPU7_9BACT</name>
<evidence type="ECO:0000313" key="2">
    <source>
        <dbReference type="EMBL" id="MBK1875903.1"/>
    </source>
</evidence>